<protein>
    <submittedName>
        <fullName evidence="2">Uncharacterized protein</fullName>
    </submittedName>
</protein>
<evidence type="ECO:0000313" key="2">
    <source>
        <dbReference type="EMBL" id="PQJ96451.1"/>
    </source>
</evidence>
<dbReference type="Proteomes" id="UP000239936">
    <property type="component" value="Unassembled WGS sequence"/>
</dbReference>
<accession>A0A2S7XST2</accession>
<feature type="compositionally biased region" description="Low complexity" evidence="1">
    <location>
        <begin position="1"/>
        <end position="14"/>
    </location>
</feature>
<sequence>MTTAELTPTAAPAPESVPKTAPAPPARRLKRWRWSAQLLLTLSGRLTLALLLLLCVTQTGLRLLCAGAEALLPVQSLLPKGVFGDWQLRGLSVTLPAVTLRFGAVAMDWSLLTLVNGTLTINLGADEVEVTLPPSADDESPLQLPQLRLPFRLAVTQAIVNLQIATAGATRHRCGSISCCWQRLGTSTSSTPQSDGNCRNRRSLPASAVNSRSRRIIRWR</sequence>
<evidence type="ECO:0000313" key="3">
    <source>
        <dbReference type="Proteomes" id="UP000239936"/>
    </source>
</evidence>
<feature type="region of interest" description="Disordered" evidence="1">
    <location>
        <begin position="1"/>
        <end position="24"/>
    </location>
</feature>
<evidence type="ECO:0000256" key="1">
    <source>
        <dbReference type="SAM" id="MobiDB-lite"/>
    </source>
</evidence>
<name>A0A2S7XST2_9GAMM</name>
<comment type="caution">
    <text evidence="2">The sequence shown here is derived from an EMBL/GenBank/DDBJ whole genome shotgun (WGS) entry which is preliminary data.</text>
</comment>
<dbReference type="EMBL" id="PPGH01000034">
    <property type="protein sequence ID" value="PQJ96451.1"/>
    <property type="molecule type" value="Genomic_DNA"/>
</dbReference>
<reference evidence="2 3" key="1">
    <citation type="submission" date="2018-01" db="EMBL/GenBank/DDBJ databases">
        <title>The complete genome sequence of Chromatium okenii LaCa, a purple sulfur bacterium with a turbulent life.</title>
        <authorList>
            <person name="Luedin S.M."/>
            <person name="Liechti N."/>
            <person name="Storelli N."/>
            <person name="Danza F."/>
            <person name="Wittwer M."/>
            <person name="Pothier J.F."/>
            <person name="Tonolla M.A."/>
        </authorList>
    </citation>
    <scope>NUCLEOTIDE SEQUENCE [LARGE SCALE GENOMIC DNA]</scope>
    <source>
        <strain evidence="2 3">LaCa</strain>
    </source>
</reference>
<dbReference type="RefSeq" id="WP_105073212.1">
    <property type="nucleotide sequence ID" value="NZ_PPGH01000034.1"/>
</dbReference>
<proteinExistence type="predicted"/>
<keyword evidence="3" id="KW-1185">Reference proteome</keyword>
<gene>
    <name evidence="2" type="ORF">CXB77_06240</name>
</gene>
<organism evidence="2 3">
    <name type="scientific">Chromatium okenii</name>
    <dbReference type="NCBI Taxonomy" id="61644"/>
    <lineage>
        <taxon>Bacteria</taxon>
        <taxon>Pseudomonadati</taxon>
        <taxon>Pseudomonadota</taxon>
        <taxon>Gammaproteobacteria</taxon>
        <taxon>Chromatiales</taxon>
        <taxon>Chromatiaceae</taxon>
        <taxon>Chromatium</taxon>
    </lineage>
</organism>
<dbReference type="AlphaFoldDB" id="A0A2S7XST2"/>